<dbReference type="Proteomes" id="UP001057402">
    <property type="component" value="Chromosome 6"/>
</dbReference>
<organism evidence="1 2">
    <name type="scientific">Melastoma candidum</name>
    <dbReference type="NCBI Taxonomy" id="119954"/>
    <lineage>
        <taxon>Eukaryota</taxon>
        <taxon>Viridiplantae</taxon>
        <taxon>Streptophyta</taxon>
        <taxon>Embryophyta</taxon>
        <taxon>Tracheophyta</taxon>
        <taxon>Spermatophyta</taxon>
        <taxon>Magnoliopsida</taxon>
        <taxon>eudicotyledons</taxon>
        <taxon>Gunneridae</taxon>
        <taxon>Pentapetalae</taxon>
        <taxon>rosids</taxon>
        <taxon>malvids</taxon>
        <taxon>Myrtales</taxon>
        <taxon>Melastomataceae</taxon>
        <taxon>Melastomatoideae</taxon>
        <taxon>Melastomateae</taxon>
        <taxon>Melastoma</taxon>
    </lineage>
</organism>
<accession>A0ACB9QE54</accession>
<protein>
    <submittedName>
        <fullName evidence="1">Uncharacterized protein</fullName>
    </submittedName>
</protein>
<reference evidence="2" key="1">
    <citation type="journal article" date="2023" name="Front. Plant Sci.">
        <title>Chromosomal-level genome assembly of Melastoma candidum provides insights into trichome evolution.</title>
        <authorList>
            <person name="Zhong Y."/>
            <person name="Wu W."/>
            <person name="Sun C."/>
            <person name="Zou P."/>
            <person name="Liu Y."/>
            <person name="Dai S."/>
            <person name="Zhou R."/>
        </authorList>
    </citation>
    <scope>NUCLEOTIDE SEQUENCE [LARGE SCALE GENOMIC DNA]</scope>
</reference>
<gene>
    <name evidence="1" type="ORF">MLD38_020437</name>
</gene>
<proteinExistence type="predicted"/>
<evidence type="ECO:0000313" key="1">
    <source>
        <dbReference type="EMBL" id="KAI4364329.1"/>
    </source>
</evidence>
<comment type="caution">
    <text evidence="1">The sequence shown here is derived from an EMBL/GenBank/DDBJ whole genome shotgun (WGS) entry which is preliminary data.</text>
</comment>
<dbReference type="EMBL" id="CM042885">
    <property type="protein sequence ID" value="KAI4364329.1"/>
    <property type="molecule type" value="Genomic_DNA"/>
</dbReference>
<name>A0ACB9QE54_9MYRT</name>
<keyword evidence="2" id="KW-1185">Reference proteome</keyword>
<evidence type="ECO:0000313" key="2">
    <source>
        <dbReference type="Proteomes" id="UP001057402"/>
    </source>
</evidence>
<sequence length="105" mass="12114">MMLSWICHRNLFHIGSEYDHAVEDIMDNLIKHTSESPVLDYYIEDTHLAETYDGQDITLYGHGVCTSTLPQQDCHDCIEYANSKMFKECTHGEGAQIQLMDCQLR</sequence>